<dbReference type="EMBL" id="JADJMH010000002">
    <property type="protein sequence ID" value="MBK7674015.1"/>
    <property type="molecule type" value="Genomic_DNA"/>
</dbReference>
<protein>
    <submittedName>
        <fullName evidence="2">Uncharacterized protein</fullName>
    </submittedName>
</protein>
<comment type="caution">
    <text evidence="2">The sequence shown here is derived from an EMBL/GenBank/DDBJ whole genome shotgun (WGS) entry which is preliminary data.</text>
</comment>
<sequence>MKHLPCLIASALLTCAGVGIAQAGSHCETFAGKLTLMPLANCDKFQQIKRVERIFEDAVFLYDYEPPEGVDPPPPPLCFEGMISGSLGQRQVTATSLSALTVNAFAPPLKVGHAVQLFTAASVVTISSAAETGKKAKELGSIFLRDMGVNFFPPGEWVVPYSSSEQLIGVGGTREFARASVSLQIEGNEFAGANVFGTVCR</sequence>
<gene>
    <name evidence="2" type="ORF">IPJ27_04180</name>
</gene>
<reference evidence="2 3" key="1">
    <citation type="submission" date="2020-10" db="EMBL/GenBank/DDBJ databases">
        <title>Connecting structure to function with the recovery of over 1000 high-quality activated sludge metagenome-assembled genomes encoding full-length rRNA genes using long-read sequencing.</title>
        <authorList>
            <person name="Singleton C.M."/>
            <person name="Petriglieri F."/>
            <person name="Kristensen J.M."/>
            <person name="Kirkegaard R.H."/>
            <person name="Michaelsen T.Y."/>
            <person name="Andersen M.H."/>
            <person name="Karst S.M."/>
            <person name="Dueholm M.S."/>
            <person name="Nielsen P.H."/>
            <person name="Albertsen M."/>
        </authorList>
    </citation>
    <scope>NUCLEOTIDE SEQUENCE [LARGE SCALE GENOMIC DNA]</scope>
    <source>
        <strain evidence="2">EsbW_18-Q3-R4-48_BATAC.285</strain>
    </source>
</reference>
<dbReference type="Proteomes" id="UP000697998">
    <property type="component" value="Unassembled WGS sequence"/>
</dbReference>
<organism evidence="2 3">
    <name type="scientific">Candidatus Accumulibacter proximus</name>
    <dbReference type="NCBI Taxonomy" id="2954385"/>
    <lineage>
        <taxon>Bacteria</taxon>
        <taxon>Pseudomonadati</taxon>
        <taxon>Pseudomonadota</taxon>
        <taxon>Betaproteobacteria</taxon>
        <taxon>Candidatus Accumulibacter</taxon>
    </lineage>
</organism>
<accession>A0A935UG40</accession>
<evidence type="ECO:0000256" key="1">
    <source>
        <dbReference type="SAM" id="SignalP"/>
    </source>
</evidence>
<keyword evidence="1" id="KW-0732">Signal</keyword>
<evidence type="ECO:0000313" key="2">
    <source>
        <dbReference type="EMBL" id="MBK7674015.1"/>
    </source>
</evidence>
<feature type="signal peptide" evidence="1">
    <location>
        <begin position="1"/>
        <end position="21"/>
    </location>
</feature>
<evidence type="ECO:0000313" key="3">
    <source>
        <dbReference type="Proteomes" id="UP000697998"/>
    </source>
</evidence>
<feature type="chain" id="PRO_5037059864" evidence="1">
    <location>
        <begin position="22"/>
        <end position="201"/>
    </location>
</feature>
<proteinExistence type="predicted"/>
<dbReference type="AlphaFoldDB" id="A0A935UG40"/>
<name>A0A935UG40_9PROT</name>